<keyword evidence="8" id="KW-1185">Reference proteome</keyword>
<keyword evidence="2 4" id="KW-0479">Metal-binding</keyword>
<dbReference type="InterPro" id="IPR015170">
    <property type="entry name" value="DUF1924_SHP"/>
</dbReference>
<dbReference type="InterPro" id="IPR009056">
    <property type="entry name" value="Cyt_c-like_dom"/>
</dbReference>
<dbReference type="Pfam" id="PF09086">
    <property type="entry name" value="DUF1924"/>
    <property type="match status" value="1"/>
</dbReference>
<keyword evidence="5" id="KW-0732">Signal</keyword>
<feature type="signal peptide" evidence="5">
    <location>
        <begin position="1"/>
        <end position="21"/>
    </location>
</feature>
<comment type="caution">
    <text evidence="7">The sequence shown here is derived from an EMBL/GenBank/DDBJ whole genome shotgun (WGS) entry which is preliminary data.</text>
</comment>
<evidence type="ECO:0000256" key="2">
    <source>
        <dbReference type="ARBA" id="ARBA00022723"/>
    </source>
</evidence>
<protein>
    <submittedName>
        <fullName evidence="7">DUF1924 domain-containing protein</fullName>
    </submittedName>
</protein>
<keyword evidence="3 4" id="KW-0408">Iron</keyword>
<dbReference type="InterPro" id="IPR036909">
    <property type="entry name" value="Cyt_c-like_dom_sf"/>
</dbReference>
<evidence type="ECO:0000259" key="6">
    <source>
        <dbReference type="PROSITE" id="PS51007"/>
    </source>
</evidence>
<dbReference type="GO" id="GO:0009055">
    <property type="term" value="F:electron transfer activity"/>
    <property type="evidence" value="ECO:0007669"/>
    <property type="project" value="InterPro"/>
</dbReference>
<dbReference type="SUPFAM" id="SSF46626">
    <property type="entry name" value="Cytochrome c"/>
    <property type="match status" value="1"/>
</dbReference>
<evidence type="ECO:0000256" key="5">
    <source>
        <dbReference type="SAM" id="SignalP"/>
    </source>
</evidence>
<sequence length="128" mass="14765">MEIKMIRAFLLLAFFSVTAFAETPQDFLTQYEKLSGKSSISRGQQFFTKTHGKEWSCASCHNNPPTTQGKHMETGKRVKPLAPAFNPKRFTKEEKVNKWFKRNCNDVLGRECTWQEKADVLAYLISLK</sequence>
<dbReference type="GO" id="GO:0020037">
    <property type="term" value="F:heme binding"/>
    <property type="evidence" value="ECO:0007669"/>
    <property type="project" value="InterPro"/>
</dbReference>
<reference evidence="7" key="1">
    <citation type="submission" date="2018-04" db="EMBL/GenBank/DDBJ databases">
        <title>Draft genome sequence of the Candidatus Spirobacillus cienkowskii, a pathogen of freshwater Daphnia species, reconstructed from hemolymph metagenomic reads.</title>
        <authorList>
            <person name="Bresciani L."/>
            <person name="Lemos L.N."/>
            <person name="Wale N."/>
            <person name="Lin J.Y."/>
            <person name="Fernandes G.R."/>
            <person name="Duffy M.A."/>
            <person name="Rodrigues J.M."/>
        </authorList>
    </citation>
    <scope>NUCLEOTIDE SEQUENCE [LARGE SCALE GENOMIC DNA]</scope>
    <source>
        <strain evidence="7">Binning01</strain>
    </source>
</reference>
<dbReference type="AlphaFoldDB" id="A0A369KQU3"/>
<organism evidence="7 8">
    <name type="scientific">Spirobacillus cienkowskii</name>
    <dbReference type="NCBI Taxonomy" id="495820"/>
    <lineage>
        <taxon>Bacteria</taxon>
        <taxon>Pseudomonadati</taxon>
        <taxon>Bdellovibrionota</taxon>
        <taxon>Oligoflexia</taxon>
        <taxon>Silvanigrellales</taxon>
        <taxon>Spirobacillus</taxon>
    </lineage>
</organism>
<proteinExistence type="predicted"/>
<dbReference type="EMBL" id="QOVW01000094">
    <property type="protein sequence ID" value="RDB35237.1"/>
    <property type="molecule type" value="Genomic_DNA"/>
</dbReference>
<feature type="chain" id="PRO_5017025729" evidence="5">
    <location>
        <begin position="22"/>
        <end position="128"/>
    </location>
</feature>
<evidence type="ECO:0000256" key="1">
    <source>
        <dbReference type="ARBA" id="ARBA00022617"/>
    </source>
</evidence>
<name>A0A369KQU3_9BACT</name>
<dbReference type="PROSITE" id="PS51007">
    <property type="entry name" value="CYTC"/>
    <property type="match status" value="1"/>
</dbReference>
<dbReference type="Gene3D" id="1.10.760.10">
    <property type="entry name" value="Cytochrome c-like domain"/>
    <property type="match status" value="1"/>
</dbReference>
<dbReference type="Proteomes" id="UP000253934">
    <property type="component" value="Unassembled WGS sequence"/>
</dbReference>
<evidence type="ECO:0000256" key="4">
    <source>
        <dbReference type="PROSITE-ProRule" id="PRU00433"/>
    </source>
</evidence>
<dbReference type="GO" id="GO:0046872">
    <property type="term" value="F:metal ion binding"/>
    <property type="evidence" value="ECO:0007669"/>
    <property type="project" value="UniProtKB-KW"/>
</dbReference>
<evidence type="ECO:0000313" key="8">
    <source>
        <dbReference type="Proteomes" id="UP000253934"/>
    </source>
</evidence>
<keyword evidence="1 4" id="KW-0349">Heme</keyword>
<gene>
    <name evidence="7" type="ORF">DCC88_11130</name>
</gene>
<evidence type="ECO:0000313" key="7">
    <source>
        <dbReference type="EMBL" id="RDB35237.1"/>
    </source>
</evidence>
<evidence type="ECO:0000256" key="3">
    <source>
        <dbReference type="ARBA" id="ARBA00023004"/>
    </source>
</evidence>
<accession>A0A369KQU3</accession>
<feature type="domain" description="Cytochrome c" evidence="6">
    <location>
        <begin position="38"/>
        <end position="128"/>
    </location>
</feature>